<dbReference type="STRING" id="546266.NEIMUCOT_04888"/>
<reference evidence="1 2" key="1">
    <citation type="submission" date="2009-10" db="EMBL/GenBank/DDBJ databases">
        <authorList>
            <person name="Weinstock G."/>
            <person name="Sodergren E."/>
            <person name="Clifton S."/>
            <person name="Fulton L."/>
            <person name="Fulton B."/>
            <person name="Courtney L."/>
            <person name="Fronick C."/>
            <person name="Harrison M."/>
            <person name="Strong C."/>
            <person name="Farmer C."/>
            <person name="Delahaunty K."/>
            <person name="Markovic C."/>
            <person name="Hall O."/>
            <person name="Minx P."/>
            <person name="Tomlinson C."/>
            <person name="Mitreva M."/>
            <person name="Nelson J."/>
            <person name="Hou S."/>
            <person name="Wollam A."/>
            <person name="Pepin K.H."/>
            <person name="Johnson M."/>
            <person name="Bhonagiri V."/>
            <person name="Nash W.E."/>
            <person name="Warren W."/>
            <person name="Chinwalla A."/>
            <person name="Mardis E.R."/>
            <person name="Wilson R.K."/>
        </authorList>
    </citation>
    <scope>NUCLEOTIDE SEQUENCE [LARGE SCALE GENOMIC DNA]</scope>
    <source>
        <strain evidence="2">ATCC 25996 / DSM 4631 / NCTC 10774 / M26</strain>
    </source>
</reference>
<evidence type="ECO:0000313" key="2">
    <source>
        <dbReference type="Proteomes" id="UP000003344"/>
    </source>
</evidence>
<proteinExistence type="predicted"/>
<name>D2ZW95_NEIM2</name>
<protein>
    <submittedName>
        <fullName evidence="1">Uncharacterized protein</fullName>
    </submittedName>
</protein>
<comment type="caution">
    <text evidence="1">The sequence shown here is derived from an EMBL/GenBank/DDBJ whole genome shotgun (WGS) entry which is preliminary data.</text>
</comment>
<dbReference type="EMBL" id="ACDX02000006">
    <property type="protein sequence ID" value="EFC88839.1"/>
    <property type="molecule type" value="Genomic_DNA"/>
</dbReference>
<gene>
    <name evidence="1" type="ORF">NEIMUCOT_04888</name>
</gene>
<evidence type="ECO:0000313" key="1">
    <source>
        <dbReference type="EMBL" id="EFC88839.1"/>
    </source>
</evidence>
<sequence length="39" mass="4180">MQYRSGLISGSSSRGRLKKLNCTPKVGHTLSNSQGAVFL</sequence>
<accession>D2ZW95</accession>
<organism evidence="1 2">
    <name type="scientific">Neisseria mucosa (strain ATCC 25996 / DSM 4631 / NCTC 10774 / M26)</name>
    <dbReference type="NCBI Taxonomy" id="546266"/>
    <lineage>
        <taxon>Bacteria</taxon>
        <taxon>Pseudomonadati</taxon>
        <taxon>Pseudomonadota</taxon>
        <taxon>Betaproteobacteria</taxon>
        <taxon>Neisseriales</taxon>
        <taxon>Neisseriaceae</taxon>
        <taxon>Neisseria</taxon>
    </lineage>
</organism>
<dbReference type="Proteomes" id="UP000003344">
    <property type="component" value="Unassembled WGS sequence"/>
</dbReference>
<dbReference type="AlphaFoldDB" id="D2ZW95"/>